<gene>
    <name evidence="4" type="ORF">HHK36_007266</name>
</gene>
<name>A0A835DL30_TETSI</name>
<dbReference type="OrthoDB" id="773543at2759"/>
<evidence type="ECO:0000313" key="5">
    <source>
        <dbReference type="Proteomes" id="UP000655225"/>
    </source>
</evidence>
<comment type="caution">
    <text evidence="4">The sequence shown here is derived from an EMBL/GenBank/DDBJ whole genome shotgun (WGS) entry which is preliminary data.</text>
</comment>
<dbReference type="InterPro" id="IPR050872">
    <property type="entry name" value="PPR_P_subfamily"/>
</dbReference>
<dbReference type="OMA" id="QWGHDIS"/>
<keyword evidence="2" id="KW-0677">Repeat</keyword>
<comment type="similarity">
    <text evidence="1">Belongs to the PPR family. P subfamily.</text>
</comment>
<dbReference type="Pfam" id="PF12854">
    <property type="entry name" value="PPR_1"/>
    <property type="match status" value="1"/>
</dbReference>
<dbReference type="InterPro" id="IPR002885">
    <property type="entry name" value="PPR_rpt"/>
</dbReference>
<dbReference type="Proteomes" id="UP000655225">
    <property type="component" value="Unassembled WGS sequence"/>
</dbReference>
<dbReference type="PANTHER" id="PTHR46128:SF170">
    <property type="entry name" value="PENTACOTRIPEPTIDE-REPEAT REGION OF PRORP DOMAIN-CONTAINING PROTEIN"/>
    <property type="match status" value="1"/>
</dbReference>
<proteinExistence type="inferred from homology"/>
<dbReference type="InterPro" id="IPR011990">
    <property type="entry name" value="TPR-like_helical_dom_sf"/>
</dbReference>
<evidence type="ECO:0000256" key="1">
    <source>
        <dbReference type="ARBA" id="ARBA00007626"/>
    </source>
</evidence>
<organism evidence="4 5">
    <name type="scientific">Tetracentron sinense</name>
    <name type="common">Spur-leaf</name>
    <dbReference type="NCBI Taxonomy" id="13715"/>
    <lineage>
        <taxon>Eukaryota</taxon>
        <taxon>Viridiplantae</taxon>
        <taxon>Streptophyta</taxon>
        <taxon>Embryophyta</taxon>
        <taxon>Tracheophyta</taxon>
        <taxon>Spermatophyta</taxon>
        <taxon>Magnoliopsida</taxon>
        <taxon>Trochodendrales</taxon>
        <taxon>Trochodendraceae</taxon>
        <taxon>Tetracentron</taxon>
    </lineage>
</organism>
<feature type="repeat" description="PPR" evidence="3">
    <location>
        <begin position="556"/>
        <end position="590"/>
    </location>
</feature>
<feature type="repeat" description="PPR" evidence="3">
    <location>
        <begin position="1182"/>
        <end position="1216"/>
    </location>
</feature>
<feature type="repeat" description="PPR" evidence="3">
    <location>
        <begin position="867"/>
        <end position="901"/>
    </location>
</feature>
<evidence type="ECO:0000256" key="2">
    <source>
        <dbReference type="ARBA" id="ARBA00022737"/>
    </source>
</evidence>
<dbReference type="Gene3D" id="1.25.40.10">
    <property type="entry name" value="Tetratricopeptide repeat domain"/>
    <property type="match status" value="8"/>
</dbReference>
<feature type="repeat" description="PPR" evidence="3">
    <location>
        <begin position="1077"/>
        <end position="1111"/>
    </location>
</feature>
<sequence length="1476" mass="167835">MVVMIKAGWEFSVSLMIVLQERRFDYLNRALCSSLTCVLGSKSKTWIWKNGKVLATEEFPEVIPMEAGLSSGRSFVKIINALPFLIKFQPQVPDNLGFEVLPSTFLKLWGAIPSCLQGKVCYLISQVLSFPINFSLKTQLKLLNTSHRFLFHSSVEKPILSSGGEINGTHKDLTTIGGSGIGRSVILRCSYLWEKKGETFAQDSLQDLLFKLSDISPETTRRFRRVSGLKPENVLEILLGFEFDCGKSALEARKVEYLWKLFKWASNQSKDFEHLPQSYKVMAWMLTRVGLLGEAESLVWRMEAQGILLDDHEIFSKIVEGYASGRDLDNSISMYNQMRARGLVMSRSCYHIYLNLLVQMNKTLLAFRFCMDMVEVGFIWNNEENTTFEHVLRLLCRDGKIQEARNLVKKVVASGLEPSSIVLNTIANGYCEKKDFEDLLSFLIERNCAPDAPVCNKIIASQCRNFGAERAYIFMQKLESLGFRPDEITFGILIGWSCREGLLKNAFIYLSELLSRCLKPNIISYNSLISGVFKEGMWEHARDILDEIVDRGVTPNVSTFRVLIAGYCKGRRFDEAKMIVGEMVNHGWTQLSPSEDQLSKAFMVLGFDPFAVKVKRDNMVGISNTEFFDSLGNGLYLETDLDMYEKTVTGVIEDSMIPDFNQLVLKECGHGNLETALTVIDEMGRWGQQLSLSSFSALIRGICISHRHIKAAINLLEEMPEQVDQLDQETLNLLVQAISKKGFAYNGKIILDRMLQRYLPVENETFTALVMGLCKNGNLRVFHECWDLARRFKWLPRLKECKAIVGRLCQQGMIKEALELLESMLETYPHLISDICDVFLEELCVMGFTSIGHVLVEEVLRQGWVLDHTAYSHLIRGFCKEKRFSEAFGIFDTMPHKNMTPCVDVASLLIPQLCRFHRLENVIALKEIMLREQPSISLSVYNALVKGLYKTGKAGDALAQFQEMLVKGVLPDTETYNVMVQGYCQVNNLKKVEELLGIMIRNNFNLSILSYRNMVCLMCMEGRVLQALSVKELMLRETNSPYLVIYNILIFHLFQTQNNLLVTTLLGEMHEKGLTLDEVTHNFLVNGYYKCKDVSSSVEALNTMIGKDLRPSNRSLRMVISHLCRDGELDKALELSRVLELKGWVHGSVVQNAIVEGLLSHGRLREAEILLDRVVEKGLIPNCISYDILIKRFCWQGRLNRAVDLLNIMLKKGNIPSPTSYDSIIKCLCVCKAVDQAINFHSEMLDRNLEPNIDTWDVLVCSLCEDGRTMEAEKLLDSMLQTGQTPTRNMYCYVIDRYRFENNLNKASEILQEMQRNSYVPDFETHWSLISNLSNSNNNDSNNNSGGFLSRLLSQSGFTRTKDSKDLCIFMLAGLYTKNLGSLSRHSWSVVTGPDLVLYPLTCEAKEIGPDGKRFSLITQQPRQLVKFQAVEDYLRALHRLSLIELRNERLVLGLFMNSWIQIGSKSLRTYASEEG</sequence>
<dbReference type="PROSITE" id="PS51375">
    <property type="entry name" value="PPR"/>
    <property type="match status" value="12"/>
</dbReference>
<feature type="repeat" description="PPR" evidence="3">
    <location>
        <begin position="311"/>
        <end position="345"/>
    </location>
</feature>
<feature type="repeat" description="PPR" evidence="3">
    <location>
        <begin position="1147"/>
        <end position="1181"/>
    </location>
</feature>
<protein>
    <recommendedName>
        <fullName evidence="6">Pentatricopeptide repeat-containing protein</fullName>
    </recommendedName>
</protein>
<accession>A0A835DL30</accession>
<dbReference type="Pfam" id="PF13041">
    <property type="entry name" value="PPR_2"/>
    <property type="match status" value="3"/>
</dbReference>
<dbReference type="Pfam" id="PF01535">
    <property type="entry name" value="PPR"/>
    <property type="match status" value="4"/>
</dbReference>
<evidence type="ECO:0000313" key="4">
    <source>
        <dbReference type="EMBL" id="KAF8408123.1"/>
    </source>
</evidence>
<reference evidence="4 5" key="1">
    <citation type="submission" date="2020-04" db="EMBL/GenBank/DDBJ databases">
        <title>Plant Genome Project.</title>
        <authorList>
            <person name="Zhang R.-G."/>
        </authorList>
    </citation>
    <scope>NUCLEOTIDE SEQUENCE [LARGE SCALE GENOMIC DNA]</scope>
    <source>
        <strain evidence="4">YNK0</strain>
        <tissue evidence="4">Leaf</tissue>
    </source>
</reference>
<dbReference type="EMBL" id="JABCRI010000004">
    <property type="protein sequence ID" value="KAF8408123.1"/>
    <property type="molecule type" value="Genomic_DNA"/>
</dbReference>
<keyword evidence="5" id="KW-1185">Reference proteome</keyword>
<evidence type="ECO:0000256" key="3">
    <source>
        <dbReference type="PROSITE-ProRule" id="PRU00708"/>
    </source>
</evidence>
<feature type="repeat" description="PPR" evidence="3">
    <location>
        <begin position="1252"/>
        <end position="1286"/>
    </location>
</feature>
<feature type="repeat" description="PPR" evidence="3">
    <location>
        <begin position="384"/>
        <end position="418"/>
    </location>
</feature>
<feature type="repeat" description="PPR" evidence="3">
    <location>
        <begin position="1217"/>
        <end position="1251"/>
    </location>
</feature>
<dbReference type="PANTHER" id="PTHR46128">
    <property type="entry name" value="MITOCHONDRIAL GROUP I INTRON SPLICING FACTOR CCM1"/>
    <property type="match status" value="1"/>
</dbReference>
<feature type="repeat" description="PPR" evidence="3">
    <location>
        <begin position="937"/>
        <end position="971"/>
    </location>
</feature>
<feature type="repeat" description="PPR" evidence="3">
    <location>
        <begin position="521"/>
        <end position="555"/>
    </location>
</feature>
<dbReference type="NCBIfam" id="TIGR00756">
    <property type="entry name" value="PPR"/>
    <property type="match status" value="6"/>
</dbReference>
<feature type="repeat" description="PPR" evidence="3">
    <location>
        <begin position="972"/>
        <end position="1006"/>
    </location>
</feature>
<evidence type="ECO:0008006" key="6">
    <source>
        <dbReference type="Google" id="ProtNLM"/>
    </source>
</evidence>